<dbReference type="AlphaFoldDB" id="A0A133U2V6"/>
<feature type="transmembrane region" description="Helical" evidence="1">
    <location>
        <begin position="69"/>
        <end position="89"/>
    </location>
</feature>
<evidence type="ECO:0000256" key="1">
    <source>
        <dbReference type="SAM" id="Phobius"/>
    </source>
</evidence>
<protein>
    <recommendedName>
        <fullName evidence="4">FUN14 family protein</fullName>
    </recommendedName>
</protein>
<proteinExistence type="predicted"/>
<dbReference type="EMBL" id="LHXJ01000152">
    <property type="protein sequence ID" value="KXA88522.1"/>
    <property type="molecule type" value="Genomic_DNA"/>
</dbReference>
<evidence type="ECO:0008006" key="4">
    <source>
        <dbReference type="Google" id="ProtNLM"/>
    </source>
</evidence>
<organism evidence="2 3">
    <name type="scientific">candidate division MSBL1 archaeon SCGC-AAA259A05</name>
    <dbReference type="NCBI Taxonomy" id="1698259"/>
    <lineage>
        <taxon>Archaea</taxon>
        <taxon>Methanobacteriati</taxon>
        <taxon>Methanobacteriota</taxon>
        <taxon>candidate division MSBL1</taxon>
    </lineage>
</organism>
<gene>
    <name evidence="2" type="ORF">AKJ57_06790</name>
</gene>
<reference evidence="2 3" key="1">
    <citation type="journal article" date="2016" name="Sci. Rep.">
        <title>Metabolic traits of an uncultured archaeal lineage -MSBL1- from brine pools of the Red Sea.</title>
        <authorList>
            <person name="Mwirichia R."/>
            <person name="Alam I."/>
            <person name="Rashid M."/>
            <person name="Vinu M."/>
            <person name="Ba-Alawi W."/>
            <person name="Anthony Kamau A."/>
            <person name="Kamanda Ngugi D."/>
            <person name="Goker M."/>
            <person name="Klenk H.P."/>
            <person name="Bajic V."/>
            <person name="Stingl U."/>
        </authorList>
    </citation>
    <scope>NUCLEOTIDE SEQUENCE [LARGE SCALE GENOMIC DNA]</scope>
    <source>
        <strain evidence="2">SCGC-AAA259A05</strain>
    </source>
</reference>
<evidence type="ECO:0000313" key="3">
    <source>
        <dbReference type="Proteomes" id="UP000070163"/>
    </source>
</evidence>
<dbReference type="Proteomes" id="UP000070163">
    <property type="component" value="Unassembled WGS sequence"/>
</dbReference>
<comment type="caution">
    <text evidence="2">The sequence shown here is derived from an EMBL/GenBank/DDBJ whole genome shotgun (WGS) entry which is preliminary data.</text>
</comment>
<evidence type="ECO:0000313" key="2">
    <source>
        <dbReference type="EMBL" id="KXA88522.1"/>
    </source>
</evidence>
<keyword evidence="3" id="KW-1185">Reference proteome</keyword>
<name>A0A133U2V6_9EURY</name>
<accession>A0A133U2V6</accession>
<keyword evidence="1" id="KW-0812">Transmembrane</keyword>
<keyword evidence="1" id="KW-1133">Transmembrane helix</keyword>
<feature type="transmembrane region" description="Helical" evidence="1">
    <location>
        <begin position="28"/>
        <end position="48"/>
    </location>
</feature>
<sequence length="91" mass="9494">MGVLLVLIAPFLIGLLVGAIVKKAFSLIILGAVLVIVLIATGAIGLTYGELFNEALDFLPKLWSGAQGWLGILPYSSIGFLIGLALGLWKG</sequence>
<keyword evidence="1" id="KW-0472">Membrane</keyword>